<dbReference type="InterPro" id="IPR008681">
    <property type="entry name" value="Neg-reg_MecA"/>
</dbReference>
<comment type="caution">
    <text evidence="3">The sequence shown here is derived from an EMBL/GenBank/DDBJ whole genome shotgun (WGS) entry which is preliminary data.</text>
</comment>
<dbReference type="RefSeq" id="WP_251510262.1">
    <property type="nucleotide sequence ID" value="NZ_JAMBON010000001.1"/>
</dbReference>
<evidence type="ECO:0000256" key="1">
    <source>
        <dbReference type="ARBA" id="ARBA00005397"/>
    </source>
</evidence>
<protein>
    <submittedName>
        <fullName evidence="3">Adaptor protein MecA</fullName>
    </submittedName>
</protein>
<proteinExistence type="inferred from homology"/>
<name>A0ABW4HS70_9BACI</name>
<evidence type="ECO:0000313" key="4">
    <source>
        <dbReference type="Proteomes" id="UP001597221"/>
    </source>
</evidence>
<dbReference type="PANTHER" id="PTHR39161">
    <property type="entry name" value="ADAPTER PROTEIN MECA"/>
    <property type="match status" value="1"/>
</dbReference>
<dbReference type="InterPro" id="IPR038471">
    <property type="entry name" value="MecA_C_sf"/>
</dbReference>
<sequence>MRVERLSSHQFTIFLTFDDLIERGFTSDDIWHDAASVRHLFSEMMYDASDELDIELDGMLLVQVFMMQAQGMHILVTQMNDIVGEDDDFIEMKVTLDESHELIFLFDDIENLIHVASYLSPMGIENGQVYYLDNYYYMLFEEDDLSGVEKESIIAVMSEYSQSSILTSHRLKEYGKIIYENQAVKQLIDNFY</sequence>
<reference evidence="4" key="1">
    <citation type="journal article" date="2019" name="Int. J. Syst. Evol. Microbiol.">
        <title>The Global Catalogue of Microorganisms (GCM) 10K type strain sequencing project: providing services to taxonomists for standard genome sequencing and annotation.</title>
        <authorList>
            <consortium name="The Broad Institute Genomics Platform"/>
            <consortium name="The Broad Institute Genome Sequencing Center for Infectious Disease"/>
            <person name="Wu L."/>
            <person name="Ma J."/>
        </authorList>
    </citation>
    <scope>NUCLEOTIDE SEQUENCE [LARGE SCALE GENOMIC DNA]</scope>
    <source>
        <strain evidence="4">CGMCC 1.12376</strain>
    </source>
</reference>
<evidence type="ECO:0000256" key="2">
    <source>
        <dbReference type="ARBA" id="ARBA00011738"/>
    </source>
</evidence>
<dbReference type="PIRSF" id="PIRSF029008">
    <property type="entry name" value="MecA"/>
    <property type="match status" value="1"/>
</dbReference>
<evidence type="ECO:0000313" key="3">
    <source>
        <dbReference type="EMBL" id="MFD1608379.1"/>
    </source>
</evidence>
<dbReference type="Gene3D" id="3.30.70.1950">
    <property type="match status" value="1"/>
</dbReference>
<accession>A0ABW4HS70</accession>
<comment type="similarity">
    <text evidence="1">Belongs to the MecA family.</text>
</comment>
<dbReference type="Proteomes" id="UP001597221">
    <property type="component" value="Unassembled WGS sequence"/>
</dbReference>
<dbReference type="Pfam" id="PF05389">
    <property type="entry name" value="MecA"/>
    <property type="match status" value="1"/>
</dbReference>
<gene>
    <name evidence="3" type="ORF">ACFSBH_11985</name>
</gene>
<comment type="subunit">
    <text evidence="2">Homodimer.</text>
</comment>
<keyword evidence="4" id="KW-1185">Reference proteome</keyword>
<organism evidence="3 4">
    <name type="scientific">Oceanobacillus luteolus</name>
    <dbReference type="NCBI Taxonomy" id="1274358"/>
    <lineage>
        <taxon>Bacteria</taxon>
        <taxon>Bacillati</taxon>
        <taxon>Bacillota</taxon>
        <taxon>Bacilli</taxon>
        <taxon>Bacillales</taxon>
        <taxon>Bacillaceae</taxon>
        <taxon>Oceanobacillus</taxon>
    </lineage>
</organism>
<dbReference type="PANTHER" id="PTHR39161:SF2">
    <property type="entry name" value="ADAPTER PROTEIN MECA 2"/>
    <property type="match status" value="1"/>
</dbReference>
<dbReference type="EMBL" id="JBHUDE010000049">
    <property type="protein sequence ID" value="MFD1608379.1"/>
    <property type="molecule type" value="Genomic_DNA"/>
</dbReference>